<dbReference type="PANTHER" id="PTHR16821">
    <property type="entry name" value="FRATAXIN"/>
    <property type="match status" value="1"/>
</dbReference>
<evidence type="ECO:0000256" key="2">
    <source>
        <dbReference type="ARBA" id="ARBA00022723"/>
    </source>
</evidence>
<keyword evidence="6" id="KW-1185">Reference proteome</keyword>
<evidence type="ECO:0000256" key="4">
    <source>
        <dbReference type="HAMAP-Rule" id="MF_00142"/>
    </source>
</evidence>
<dbReference type="InterPro" id="IPR002908">
    <property type="entry name" value="Frataxin/CyaY"/>
</dbReference>
<dbReference type="CDD" id="cd00503">
    <property type="entry name" value="Frataxin"/>
    <property type="match status" value="1"/>
</dbReference>
<dbReference type="EMBL" id="CP050253">
    <property type="protein sequence ID" value="QIQ21939.1"/>
    <property type="molecule type" value="Genomic_DNA"/>
</dbReference>
<dbReference type="AlphaFoldDB" id="A0A6G9IDQ0"/>
<dbReference type="Proteomes" id="UP000501168">
    <property type="component" value="Chromosome"/>
</dbReference>
<dbReference type="GO" id="GO:0008198">
    <property type="term" value="F:ferrous iron binding"/>
    <property type="evidence" value="ECO:0007669"/>
    <property type="project" value="TreeGrafter"/>
</dbReference>
<dbReference type="GO" id="GO:0016226">
    <property type="term" value="P:iron-sulfur cluster assembly"/>
    <property type="evidence" value="ECO:0007669"/>
    <property type="project" value="UniProtKB-UniRule"/>
</dbReference>
<dbReference type="HAMAP" id="MF_00142">
    <property type="entry name" value="CyaY"/>
    <property type="match status" value="1"/>
</dbReference>
<name>A0A6G9IDQ0_9GAMM</name>
<dbReference type="SUPFAM" id="SSF55387">
    <property type="entry name" value="Frataxin/Nqo15-like"/>
    <property type="match status" value="1"/>
</dbReference>
<dbReference type="KEGG" id="orb:IPMB12_09760"/>
<dbReference type="PROSITE" id="PS01344">
    <property type="entry name" value="FRATAXIN_1"/>
    <property type="match status" value="1"/>
</dbReference>
<dbReference type="RefSeq" id="WP_166917224.1">
    <property type="nucleotide sequence ID" value="NZ_CP050253.1"/>
</dbReference>
<accession>A0A6G9IDQ0</accession>
<dbReference type="GO" id="GO:0008199">
    <property type="term" value="F:ferric iron binding"/>
    <property type="evidence" value="ECO:0007669"/>
    <property type="project" value="InterPro"/>
</dbReference>
<evidence type="ECO:0000256" key="1">
    <source>
        <dbReference type="ARBA" id="ARBA00008183"/>
    </source>
</evidence>
<evidence type="ECO:0000313" key="5">
    <source>
        <dbReference type="EMBL" id="QIQ21939.1"/>
    </source>
</evidence>
<dbReference type="Pfam" id="PF01491">
    <property type="entry name" value="Frataxin_Cyay"/>
    <property type="match status" value="1"/>
</dbReference>
<dbReference type="InterPro" id="IPR036524">
    <property type="entry name" value="Frataxin/CyaY_sf"/>
</dbReference>
<comment type="similarity">
    <text evidence="1 4">Belongs to the frataxin family.</text>
</comment>
<keyword evidence="2 4" id="KW-0479">Metal-binding</keyword>
<organism evidence="5 6">
    <name type="scientific">Zophobihabitans entericus</name>
    <dbReference type="NCBI Taxonomy" id="1635327"/>
    <lineage>
        <taxon>Bacteria</taxon>
        <taxon>Pseudomonadati</taxon>
        <taxon>Pseudomonadota</taxon>
        <taxon>Gammaproteobacteria</taxon>
        <taxon>Orbales</taxon>
        <taxon>Orbaceae</taxon>
        <taxon>Zophobihabitans</taxon>
    </lineage>
</organism>
<keyword evidence="3 4" id="KW-0408">Iron</keyword>
<proteinExistence type="inferred from homology"/>
<evidence type="ECO:0000313" key="6">
    <source>
        <dbReference type="Proteomes" id="UP000501168"/>
    </source>
</evidence>
<dbReference type="NCBIfam" id="TIGR03421">
    <property type="entry name" value="FeS_CyaY"/>
    <property type="match status" value="1"/>
</dbReference>
<dbReference type="InterPro" id="IPR047584">
    <property type="entry name" value="CyaY"/>
</dbReference>
<dbReference type="GO" id="GO:0005829">
    <property type="term" value="C:cytosol"/>
    <property type="evidence" value="ECO:0007669"/>
    <property type="project" value="TreeGrafter"/>
</dbReference>
<dbReference type="InParanoid" id="A0A6G9IDQ0"/>
<dbReference type="PANTHER" id="PTHR16821:SF2">
    <property type="entry name" value="FRATAXIN, MITOCHONDRIAL"/>
    <property type="match status" value="1"/>
</dbReference>
<dbReference type="FunCoup" id="A0A6G9IDQ0">
    <property type="interactions" value="226"/>
</dbReference>
<dbReference type="PROSITE" id="PS50810">
    <property type="entry name" value="FRATAXIN_2"/>
    <property type="match status" value="1"/>
</dbReference>
<gene>
    <name evidence="4 5" type="primary">cyaY</name>
    <name evidence="5" type="ORF">IPMB12_09760</name>
</gene>
<comment type="function">
    <text evidence="4">Involved in iron-sulfur (Fe-S) cluster assembly. May act as a regulator of Fe-S biogenesis.</text>
</comment>
<dbReference type="InterPro" id="IPR020895">
    <property type="entry name" value="Frataxin_CS"/>
</dbReference>
<dbReference type="Gene3D" id="3.30.920.10">
    <property type="entry name" value="Frataxin/CyaY"/>
    <property type="match status" value="1"/>
</dbReference>
<sequence length="102" mass="11848">MNNNEFYQLSEQLMTDLESILDAYMDKNDVDIDYETHGNVLTISFENNSKIILNTQEPLHQIWLATRKQGYHFDYVDGQWVCTRSGATLMNILNAALDDQSR</sequence>
<reference evidence="5 6" key="1">
    <citation type="submission" date="2020-03" db="EMBL/GenBank/DDBJ databases">
        <title>Complete genome sequence of Orbus sp. IPMB12 (BCRC 80908).</title>
        <authorList>
            <person name="Lo W.-S."/>
            <person name="Chang T.-H."/>
            <person name="Kuo C.-H."/>
        </authorList>
    </citation>
    <scope>NUCLEOTIDE SEQUENCE [LARGE SCALE GENOMIC DNA]</scope>
    <source>
        <strain evidence="5 6">IPMB12</strain>
    </source>
</reference>
<evidence type="ECO:0000256" key="3">
    <source>
        <dbReference type="ARBA" id="ARBA00023004"/>
    </source>
</evidence>
<protein>
    <recommendedName>
        <fullName evidence="4">Iron-sulfur cluster assembly protein CyaY</fullName>
    </recommendedName>
</protein>
<dbReference type="SMART" id="SM01219">
    <property type="entry name" value="Frataxin_Cyay"/>
    <property type="match status" value="1"/>
</dbReference>